<dbReference type="EMBL" id="CP092109">
    <property type="protein sequence ID" value="UWZ80162.1"/>
    <property type="molecule type" value="Genomic_DNA"/>
</dbReference>
<keyword evidence="2" id="KW-1185">Reference proteome</keyword>
<sequence>MSSAPGLPCPRCGFHIATTLDLLLARRPFFCSGCGLRLSVDIEQSQPALEALQKLKEGLDEAERLRRAGPG</sequence>
<accession>A0ABY5ZLX2</accession>
<gene>
    <name evidence="1" type="ORF">L9S41_01905</name>
</gene>
<reference evidence="1" key="1">
    <citation type="journal article" date="2022" name="Environ. Microbiol.">
        <title>Geoalkalibacter halelectricus SAP #1 sp. nov. possessing extracellular electron transfer and mineral#reducing capabilities from a haloalkaline environment.</title>
        <authorList>
            <person name="Yadav S."/>
            <person name="Singh R."/>
            <person name="Sundharam S.S."/>
            <person name="Chaudhary S."/>
            <person name="Krishnamurthi S."/>
            <person name="Patil S.A."/>
        </authorList>
    </citation>
    <scope>NUCLEOTIDE SEQUENCE</scope>
    <source>
        <strain evidence="1">SAP-1</strain>
    </source>
</reference>
<evidence type="ECO:0000313" key="1">
    <source>
        <dbReference type="EMBL" id="UWZ80162.1"/>
    </source>
</evidence>
<name>A0ABY5ZLX2_9BACT</name>
<evidence type="ECO:0000313" key="2">
    <source>
        <dbReference type="Proteomes" id="UP001060414"/>
    </source>
</evidence>
<organism evidence="1 2">
    <name type="scientific">Geoalkalibacter halelectricus</name>
    <dbReference type="NCBI Taxonomy" id="2847045"/>
    <lineage>
        <taxon>Bacteria</taxon>
        <taxon>Pseudomonadati</taxon>
        <taxon>Thermodesulfobacteriota</taxon>
        <taxon>Desulfuromonadia</taxon>
        <taxon>Desulfuromonadales</taxon>
        <taxon>Geoalkalibacteraceae</taxon>
        <taxon>Geoalkalibacter</taxon>
    </lineage>
</organism>
<protein>
    <submittedName>
        <fullName evidence="1">Uncharacterized protein</fullName>
    </submittedName>
</protein>
<dbReference type="Proteomes" id="UP001060414">
    <property type="component" value="Chromosome"/>
</dbReference>
<proteinExistence type="predicted"/>
<dbReference type="RefSeq" id="WP_260748519.1">
    <property type="nucleotide sequence ID" value="NZ_CP092109.1"/>
</dbReference>